<evidence type="ECO:0000256" key="1">
    <source>
        <dbReference type="SAM" id="Phobius"/>
    </source>
</evidence>
<keyword evidence="1" id="KW-1133">Transmembrane helix</keyword>
<dbReference type="InterPro" id="IPR045584">
    <property type="entry name" value="Pilin-like"/>
</dbReference>
<name>A0A5C5Z6Z0_9BACT</name>
<dbReference type="Gene3D" id="3.30.700.10">
    <property type="entry name" value="Glycoprotein, Type 4 Pilin"/>
    <property type="match status" value="1"/>
</dbReference>
<dbReference type="PANTHER" id="PTHR30093">
    <property type="entry name" value="GENERAL SECRETION PATHWAY PROTEIN G"/>
    <property type="match status" value="1"/>
</dbReference>
<keyword evidence="4" id="KW-1185">Reference proteome</keyword>
<reference evidence="3 4" key="1">
    <citation type="submission" date="2019-02" db="EMBL/GenBank/DDBJ databases">
        <title>Deep-cultivation of Planctomycetes and their phenomic and genomic characterization uncovers novel biology.</title>
        <authorList>
            <person name="Wiegand S."/>
            <person name="Jogler M."/>
            <person name="Boedeker C."/>
            <person name="Pinto D."/>
            <person name="Vollmers J."/>
            <person name="Rivas-Marin E."/>
            <person name="Kohn T."/>
            <person name="Peeters S.H."/>
            <person name="Heuer A."/>
            <person name="Rast P."/>
            <person name="Oberbeckmann S."/>
            <person name="Bunk B."/>
            <person name="Jeske O."/>
            <person name="Meyerdierks A."/>
            <person name="Storesund J.E."/>
            <person name="Kallscheuer N."/>
            <person name="Luecker S."/>
            <person name="Lage O.M."/>
            <person name="Pohl T."/>
            <person name="Merkel B.J."/>
            <person name="Hornburger P."/>
            <person name="Mueller R.-W."/>
            <person name="Bruemmer F."/>
            <person name="Labrenz M."/>
            <person name="Spormann A.M."/>
            <person name="Op Den Camp H."/>
            <person name="Overmann J."/>
            <person name="Amann R."/>
            <person name="Jetten M.S.M."/>
            <person name="Mascher T."/>
            <person name="Medema M.H."/>
            <person name="Devos D.P."/>
            <person name="Kaster A.-K."/>
            <person name="Ovreas L."/>
            <person name="Rohde M."/>
            <person name="Galperin M.Y."/>
            <person name="Jogler C."/>
        </authorList>
    </citation>
    <scope>NUCLEOTIDE SEQUENCE [LARGE SCALE GENOMIC DNA]</scope>
    <source>
        <strain evidence="3 4">CA13</strain>
    </source>
</reference>
<keyword evidence="1" id="KW-0812">Transmembrane</keyword>
<comment type="caution">
    <text evidence="3">The sequence shown here is derived from an EMBL/GenBank/DDBJ whole genome shotgun (WGS) entry which is preliminary data.</text>
</comment>
<gene>
    <name evidence="3" type="ORF">CA13_45170</name>
</gene>
<keyword evidence="1" id="KW-0472">Membrane</keyword>
<dbReference type="Proteomes" id="UP000315010">
    <property type="component" value="Unassembled WGS sequence"/>
</dbReference>
<feature type="domain" description="DUF1559" evidence="2">
    <location>
        <begin position="45"/>
        <end position="363"/>
    </location>
</feature>
<accession>A0A5C5Z6Z0</accession>
<dbReference type="SUPFAM" id="SSF54523">
    <property type="entry name" value="Pili subunits"/>
    <property type="match status" value="1"/>
</dbReference>
<dbReference type="InterPro" id="IPR027558">
    <property type="entry name" value="Pre_pil_HX9DG_C"/>
</dbReference>
<dbReference type="EMBL" id="SJPJ01000001">
    <property type="protein sequence ID" value="TWT83054.1"/>
    <property type="molecule type" value="Genomic_DNA"/>
</dbReference>
<dbReference type="NCBIfam" id="TIGR04294">
    <property type="entry name" value="pre_pil_HX9DG"/>
    <property type="match status" value="1"/>
</dbReference>
<evidence type="ECO:0000259" key="2">
    <source>
        <dbReference type="Pfam" id="PF07596"/>
    </source>
</evidence>
<proteinExistence type="predicted"/>
<dbReference type="PANTHER" id="PTHR30093:SF2">
    <property type="entry name" value="TYPE II SECRETION SYSTEM PROTEIN H"/>
    <property type="match status" value="1"/>
</dbReference>
<dbReference type="AlphaFoldDB" id="A0A5C5Z6Z0"/>
<organism evidence="3 4">
    <name type="scientific">Novipirellula herctigrandis</name>
    <dbReference type="NCBI Taxonomy" id="2527986"/>
    <lineage>
        <taxon>Bacteria</taxon>
        <taxon>Pseudomonadati</taxon>
        <taxon>Planctomycetota</taxon>
        <taxon>Planctomycetia</taxon>
        <taxon>Pirellulales</taxon>
        <taxon>Pirellulaceae</taxon>
        <taxon>Novipirellula</taxon>
    </lineage>
</organism>
<feature type="transmembrane region" description="Helical" evidence="1">
    <location>
        <begin position="20"/>
        <end position="40"/>
    </location>
</feature>
<dbReference type="InterPro" id="IPR011453">
    <property type="entry name" value="DUF1559"/>
</dbReference>
<sequence length="406" mass="44260">MVRNTMIRSEMIRSETKAAFTIVELLVVIGIIGILVGLLLPSVRSSREAARRMSCSNNAKQIGLAIHNYHSSYDQLPMQMGGTFDPASNSGGTSAPGNNRYRLSFLVALTPFLEHSRLWEEISNPLPSEDNGMDFAAGGPAPWTRQYDPWQTEMPMLRCPSDPGVGLPSHGRSNFVACIGDATHWLNVGATRWNTETQSWTDDRIEQVAASGRGVFVPRQVLRFKDILDGLANTIMVGEVATDLGDFDRRATGSLTNAWNEIHENPNLCADQIDEQRPNFWAYQSEQGPASMGRVDQRRGFRWADGAAIYTSFNTIRPPNTELCLAGGDSGIGMLSSSSRHQGGCHVLMADGAVKFMTDSIEAGNSESGSVIRNGTGSRAPNSESPYGLWGALGTRAARETINEDF</sequence>
<dbReference type="Pfam" id="PF07596">
    <property type="entry name" value="SBP_bac_10"/>
    <property type="match status" value="1"/>
</dbReference>
<evidence type="ECO:0000313" key="3">
    <source>
        <dbReference type="EMBL" id="TWT83054.1"/>
    </source>
</evidence>
<evidence type="ECO:0000313" key="4">
    <source>
        <dbReference type="Proteomes" id="UP000315010"/>
    </source>
</evidence>
<protein>
    <recommendedName>
        <fullName evidence="2">DUF1559 domain-containing protein</fullName>
    </recommendedName>
</protein>